<dbReference type="SMART" id="SM00345">
    <property type="entry name" value="HTH_GNTR"/>
    <property type="match status" value="1"/>
</dbReference>
<dbReference type="EMBL" id="POSP01000003">
    <property type="protein sequence ID" value="PND38491.1"/>
    <property type="molecule type" value="Genomic_DNA"/>
</dbReference>
<dbReference type="AlphaFoldDB" id="A0A2N8KYG9"/>
<dbReference type="Gene3D" id="6.10.250.1220">
    <property type="match status" value="1"/>
</dbReference>
<dbReference type="PANTHER" id="PTHR38445">
    <property type="entry name" value="HTH-TYPE TRANSCRIPTIONAL REPRESSOR YTRA"/>
    <property type="match status" value="1"/>
</dbReference>
<evidence type="ECO:0000256" key="2">
    <source>
        <dbReference type="ARBA" id="ARBA00023125"/>
    </source>
</evidence>
<evidence type="ECO:0000256" key="3">
    <source>
        <dbReference type="ARBA" id="ARBA00023163"/>
    </source>
</evidence>
<organism evidence="5 6">
    <name type="scientific">Kinneretia aquatilis</name>
    <dbReference type="NCBI Taxonomy" id="2070761"/>
    <lineage>
        <taxon>Bacteria</taxon>
        <taxon>Pseudomonadati</taxon>
        <taxon>Pseudomonadota</taxon>
        <taxon>Betaproteobacteria</taxon>
        <taxon>Burkholderiales</taxon>
        <taxon>Sphaerotilaceae</taxon>
        <taxon>Roseateles</taxon>
    </lineage>
</organism>
<feature type="domain" description="HTH gntR-type" evidence="4">
    <location>
        <begin position="23"/>
        <end position="91"/>
    </location>
</feature>
<evidence type="ECO:0000256" key="1">
    <source>
        <dbReference type="ARBA" id="ARBA00023015"/>
    </source>
</evidence>
<dbReference type="Gene3D" id="1.10.10.10">
    <property type="entry name" value="Winged helix-like DNA-binding domain superfamily/Winged helix DNA-binding domain"/>
    <property type="match status" value="1"/>
</dbReference>
<proteinExistence type="predicted"/>
<comment type="caution">
    <text evidence="5">The sequence shown here is derived from an EMBL/GenBank/DDBJ whole genome shotgun (WGS) entry which is preliminary data.</text>
</comment>
<keyword evidence="6" id="KW-1185">Reference proteome</keyword>
<name>A0A2N8KYG9_9BURK</name>
<dbReference type="Pfam" id="PF00392">
    <property type="entry name" value="GntR"/>
    <property type="match status" value="1"/>
</dbReference>
<dbReference type="InterPro" id="IPR000524">
    <property type="entry name" value="Tscrpt_reg_HTH_GntR"/>
</dbReference>
<dbReference type="PANTHER" id="PTHR38445:SF10">
    <property type="entry name" value="GNTR-FAMILY TRANSCRIPTIONAL REGULATOR"/>
    <property type="match status" value="1"/>
</dbReference>
<evidence type="ECO:0000259" key="4">
    <source>
        <dbReference type="PROSITE" id="PS50949"/>
    </source>
</evidence>
<dbReference type="PROSITE" id="PS50949">
    <property type="entry name" value="HTH_GNTR"/>
    <property type="match status" value="1"/>
</dbReference>
<gene>
    <name evidence="5" type="ORF">C1O66_13815</name>
</gene>
<dbReference type="CDD" id="cd07377">
    <property type="entry name" value="WHTH_GntR"/>
    <property type="match status" value="1"/>
</dbReference>
<reference evidence="5 6" key="1">
    <citation type="submission" date="2018-01" db="EMBL/GenBank/DDBJ databases">
        <title>Draft genome sequence of Paucibacter aquatile CR182 isolated from freshwater of the Nakdong River.</title>
        <authorList>
            <person name="Choi A."/>
            <person name="Chung E.J."/>
        </authorList>
    </citation>
    <scope>NUCLEOTIDE SEQUENCE [LARGE SCALE GENOMIC DNA]</scope>
    <source>
        <strain evidence="5 6">CR182</strain>
    </source>
</reference>
<evidence type="ECO:0000313" key="6">
    <source>
        <dbReference type="Proteomes" id="UP000235916"/>
    </source>
</evidence>
<dbReference type="SUPFAM" id="SSF46785">
    <property type="entry name" value="Winged helix' DNA-binding domain"/>
    <property type="match status" value="1"/>
</dbReference>
<sequence length="131" mass="14788">MVCYISNTPASASTVMQTWNDSAPIYQQLADRLAVQLLDGSPPEGEALPSVRHLASQYLINPLTVTRALQALVDNELIESRRGLGMYVRSGARERLLKAKREQFLHTEWPQLRDKLRRLGLSAQDLNWEAT</sequence>
<accession>A0A2N8KYG9</accession>
<dbReference type="InterPro" id="IPR036390">
    <property type="entry name" value="WH_DNA-bd_sf"/>
</dbReference>
<dbReference type="Proteomes" id="UP000235916">
    <property type="component" value="Unassembled WGS sequence"/>
</dbReference>
<dbReference type="InterPro" id="IPR036388">
    <property type="entry name" value="WH-like_DNA-bd_sf"/>
</dbReference>
<dbReference type="GO" id="GO:0003700">
    <property type="term" value="F:DNA-binding transcription factor activity"/>
    <property type="evidence" value="ECO:0007669"/>
    <property type="project" value="InterPro"/>
</dbReference>
<keyword evidence="1" id="KW-0805">Transcription regulation</keyword>
<keyword evidence="2" id="KW-0238">DNA-binding</keyword>
<protein>
    <submittedName>
        <fullName evidence="5">GntR family transcriptional regulator</fullName>
    </submittedName>
</protein>
<dbReference type="OrthoDB" id="162505at2"/>
<dbReference type="GO" id="GO:0003677">
    <property type="term" value="F:DNA binding"/>
    <property type="evidence" value="ECO:0007669"/>
    <property type="project" value="UniProtKB-KW"/>
</dbReference>
<keyword evidence="3" id="KW-0804">Transcription</keyword>
<evidence type="ECO:0000313" key="5">
    <source>
        <dbReference type="EMBL" id="PND38491.1"/>
    </source>
</evidence>